<dbReference type="KEGG" id="fmu:J7337_008623"/>
<organism evidence="2 3">
    <name type="scientific">Fusarium musae</name>
    <dbReference type="NCBI Taxonomy" id="1042133"/>
    <lineage>
        <taxon>Eukaryota</taxon>
        <taxon>Fungi</taxon>
        <taxon>Dikarya</taxon>
        <taxon>Ascomycota</taxon>
        <taxon>Pezizomycotina</taxon>
        <taxon>Sordariomycetes</taxon>
        <taxon>Hypocreomycetidae</taxon>
        <taxon>Hypocreales</taxon>
        <taxon>Nectriaceae</taxon>
        <taxon>Fusarium</taxon>
    </lineage>
</organism>
<evidence type="ECO:0000313" key="3">
    <source>
        <dbReference type="Proteomes" id="UP000827133"/>
    </source>
</evidence>
<sequence length="650" mass="73135">MSQKGKNGNIMSFFKPMTKSQTPKTSRTLTPNPPSSPQPPSSPSEQKLATPVKKTATIPRDFEIKDSDEEDDLGASSDDSLEDLSAILGRGRPGKAAGTPLLNPFTTPRAKRTAVEFPASPLAIMSKHKFDLKALAKDARQDDATHASALKIKAFSTTEQHEQQMSTDEMSRDVMEGIIKNNTGQDAQKVMRAVQRSAPGHSQLRYCFFREGYAIPSPTAAPKKFNKGPWRLLTQGDYQTREQHLVSGLPLTILQMQGGLPDELFEWILNEVCSQKSTLVRREYCNLLSSCPEVVARIVTPRRLEELFRRFGASSELEQQDSQLNLLKSSAEPYEGRDWSSLSSFLSLLTAISPYMSRESVVYASRTLLRMSMDKFLIYEIDLLVTYETSIHALLEAIPQPGWDIFVSYTQGWHARFLLTRMQCSETCTQLHTLVKEQCVRTNALACLPISKARSHELRRRLAVVFLFNDPSLGRYHPDDVVTIRGVIALLDHEDFFVGPKTDFALLQANIILINIVVDDGSFAPSADPEKEKQFNRDVDELAVRLREIWRKINDAGMKLARTEAKSVIEWVQQRLAHSVRTRRKAKKSIFDLPGQKEDPFLPKQQNYMKSFLKKAPQSVPDPVAEPSPTESEDVFHEAVDADTIVVKVK</sequence>
<accession>A0A9P8DDX5</accession>
<feature type="compositionally biased region" description="Polar residues" evidence="1">
    <location>
        <begin position="18"/>
        <end position="30"/>
    </location>
</feature>
<feature type="region of interest" description="Disordered" evidence="1">
    <location>
        <begin position="1"/>
        <end position="79"/>
    </location>
</feature>
<comment type="caution">
    <text evidence="2">The sequence shown here is derived from an EMBL/GenBank/DDBJ whole genome shotgun (WGS) entry which is preliminary data.</text>
</comment>
<gene>
    <name evidence="2" type="ORF">J7337_008623</name>
</gene>
<dbReference type="Proteomes" id="UP000827133">
    <property type="component" value="Unassembled WGS sequence"/>
</dbReference>
<proteinExistence type="predicted"/>
<evidence type="ECO:0000256" key="1">
    <source>
        <dbReference type="SAM" id="MobiDB-lite"/>
    </source>
</evidence>
<feature type="compositionally biased region" description="Polar residues" evidence="1">
    <location>
        <begin position="1"/>
        <end position="10"/>
    </location>
</feature>
<name>A0A9P8DDX5_9HYPO</name>
<dbReference type="GeneID" id="68316479"/>
<reference evidence="2" key="1">
    <citation type="journal article" date="2021" name="Mol. Plant Microbe Interact.">
        <title>Telomere to telomere genome assembly of Fusarium musae F31, causal agent of crown rot disease of banana.</title>
        <authorList>
            <person name="Degradi L."/>
            <person name="Tava V."/>
            <person name="Kunova A."/>
            <person name="Cortesi P."/>
            <person name="Saracchi M."/>
            <person name="Pasquali M."/>
        </authorList>
    </citation>
    <scope>NUCLEOTIDE SEQUENCE</scope>
    <source>
        <strain evidence="2">F31</strain>
    </source>
</reference>
<feature type="compositionally biased region" description="Pro residues" evidence="1">
    <location>
        <begin position="31"/>
        <end position="42"/>
    </location>
</feature>
<dbReference type="EMBL" id="JAHBCI010000006">
    <property type="protein sequence ID" value="KAG9500155.1"/>
    <property type="molecule type" value="Genomic_DNA"/>
</dbReference>
<evidence type="ECO:0000313" key="2">
    <source>
        <dbReference type="EMBL" id="KAG9500155.1"/>
    </source>
</evidence>
<keyword evidence="3" id="KW-1185">Reference proteome</keyword>
<protein>
    <submittedName>
        <fullName evidence="2">Uncharacterized protein</fullName>
    </submittedName>
</protein>
<dbReference type="RefSeq" id="XP_044679155.1">
    <property type="nucleotide sequence ID" value="XM_044826238.1"/>
</dbReference>
<dbReference type="AlphaFoldDB" id="A0A9P8DDX5"/>